<dbReference type="EMBL" id="CASHTH010002508">
    <property type="protein sequence ID" value="CAI8030952.1"/>
    <property type="molecule type" value="Genomic_DNA"/>
</dbReference>
<organism evidence="4 5">
    <name type="scientific">Geodia barretti</name>
    <name type="common">Barrett's horny sponge</name>
    <dbReference type="NCBI Taxonomy" id="519541"/>
    <lineage>
        <taxon>Eukaryota</taxon>
        <taxon>Metazoa</taxon>
        <taxon>Porifera</taxon>
        <taxon>Demospongiae</taxon>
        <taxon>Heteroscleromorpha</taxon>
        <taxon>Tetractinellida</taxon>
        <taxon>Astrophorina</taxon>
        <taxon>Geodiidae</taxon>
        <taxon>Geodia</taxon>
    </lineage>
</organism>
<accession>A0AA35SKU1</accession>
<keyword evidence="3" id="KW-0472">Membrane</keyword>
<dbReference type="PANTHER" id="PTHR18640:SF5">
    <property type="entry name" value="SODIUM_BILE ACID COTRANSPORTER 7"/>
    <property type="match status" value="1"/>
</dbReference>
<dbReference type="PIRSF" id="PIRSF026166">
    <property type="entry name" value="UCP026166"/>
    <property type="match status" value="1"/>
</dbReference>
<evidence type="ECO:0000256" key="2">
    <source>
        <dbReference type="SAM" id="MobiDB-lite"/>
    </source>
</evidence>
<evidence type="ECO:0000313" key="4">
    <source>
        <dbReference type="EMBL" id="CAI8030952.1"/>
    </source>
</evidence>
<feature type="transmembrane region" description="Helical" evidence="3">
    <location>
        <begin position="257"/>
        <end position="282"/>
    </location>
</feature>
<dbReference type="InterPro" id="IPR038770">
    <property type="entry name" value="Na+/solute_symporter_sf"/>
</dbReference>
<reference evidence="4" key="1">
    <citation type="submission" date="2023-03" db="EMBL/GenBank/DDBJ databases">
        <authorList>
            <person name="Steffen K."/>
            <person name="Cardenas P."/>
        </authorList>
    </citation>
    <scope>NUCLEOTIDE SEQUENCE</scope>
</reference>
<protein>
    <submittedName>
        <fullName evidence="4">Sodium/bile acid cotransporter 7</fullName>
    </submittedName>
</protein>
<comment type="similarity">
    <text evidence="1">Belongs to the bile acid:sodium symporter (BASS) (TC 2.A.28) family.</text>
</comment>
<keyword evidence="5" id="KW-1185">Reference proteome</keyword>
<feature type="transmembrane region" description="Helical" evidence="3">
    <location>
        <begin position="193"/>
        <end position="214"/>
    </location>
</feature>
<dbReference type="Proteomes" id="UP001174909">
    <property type="component" value="Unassembled WGS sequence"/>
</dbReference>
<dbReference type="PANTHER" id="PTHR18640">
    <property type="entry name" value="SOLUTE CARRIER FAMILY 10 MEMBER 7"/>
    <property type="match status" value="1"/>
</dbReference>
<dbReference type="GO" id="GO:0005886">
    <property type="term" value="C:plasma membrane"/>
    <property type="evidence" value="ECO:0007669"/>
    <property type="project" value="TreeGrafter"/>
</dbReference>
<feature type="transmembrane region" description="Helical" evidence="3">
    <location>
        <begin position="330"/>
        <end position="348"/>
    </location>
</feature>
<dbReference type="Gene3D" id="1.20.1530.20">
    <property type="match status" value="1"/>
</dbReference>
<feature type="transmembrane region" description="Helical" evidence="3">
    <location>
        <begin position="226"/>
        <end position="245"/>
    </location>
</feature>
<proteinExistence type="inferred from homology"/>
<dbReference type="Pfam" id="PF13593">
    <property type="entry name" value="SBF_like"/>
    <property type="match status" value="2"/>
</dbReference>
<feature type="transmembrane region" description="Helical" evidence="3">
    <location>
        <begin position="43"/>
        <end position="61"/>
    </location>
</feature>
<name>A0AA35SKU1_GEOBA</name>
<evidence type="ECO:0000313" key="5">
    <source>
        <dbReference type="Proteomes" id="UP001174909"/>
    </source>
</evidence>
<evidence type="ECO:0000256" key="3">
    <source>
        <dbReference type="SAM" id="Phobius"/>
    </source>
</evidence>
<feature type="region of interest" description="Disordered" evidence="2">
    <location>
        <begin position="363"/>
        <end position="386"/>
    </location>
</feature>
<gene>
    <name evidence="4" type="ORF">GBAR_LOCUS17563</name>
</gene>
<keyword evidence="3" id="KW-0812">Transmembrane</keyword>
<feature type="transmembrane region" description="Helical" evidence="3">
    <location>
        <begin position="14"/>
        <end position="31"/>
    </location>
</feature>
<dbReference type="InterPro" id="IPR016833">
    <property type="entry name" value="Put_Na-Bile_cotransptr"/>
</dbReference>
<feature type="transmembrane region" description="Helical" evidence="3">
    <location>
        <begin position="294"/>
        <end position="318"/>
    </location>
</feature>
<evidence type="ECO:0000256" key="1">
    <source>
        <dbReference type="ARBA" id="ARBA00006528"/>
    </source>
</evidence>
<feature type="transmembrane region" description="Helical" evidence="3">
    <location>
        <begin position="169"/>
        <end position="187"/>
    </location>
</feature>
<feature type="compositionally biased region" description="Low complexity" evidence="2">
    <location>
        <begin position="376"/>
        <end position="386"/>
    </location>
</feature>
<sequence>MGFSGVLQEVRKRWFILGVVVVILLAKLFPLLGAKGGPLKPEITVRIIAVSAIFFNSGLSLKTDELWRALGQVKLHVFIQTYTLVLIPVVMSLIVKALRVAHILDPEFLNGLLVVGCMPPPVSSAVILTKAVEGNEAAAIFNSAFGSFLVPAIKLDPLGVCTAIVSPGLYIQGIAVTPILLLVMVGARTTVPFASIFMQLSMTVLVPLIIGQVVRRFTKEWLERNTPPFGAISSGILLTIIYTTFCDTFSKADGQFSGSAVLTVAIIVVLCQCSFIFIAYLLATAIGSYTRHDIIAIIFCSTHKSLTLGIPILKIVFGSSDHLSSMTLPLLVYHPTQILLGSALVPFLHSWVSQLPSPPGLPLVTSRTSTPDKENISPPSILSPSP</sequence>
<dbReference type="AlphaFoldDB" id="A0AA35SKU1"/>
<keyword evidence="3" id="KW-1133">Transmembrane helix</keyword>
<feature type="transmembrane region" description="Helical" evidence="3">
    <location>
        <begin position="73"/>
        <end position="95"/>
    </location>
</feature>
<comment type="caution">
    <text evidence="4">The sequence shown here is derived from an EMBL/GenBank/DDBJ whole genome shotgun (WGS) entry which is preliminary data.</text>
</comment>